<dbReference type="Proteomes" id="UP000216797">
    <property type="component" value="Unassembled WGS sequence"/>
</dbReference>
<sequence length="59" mass="6617">MKKEEICINAVYEANVIGYDERKTVRVVNIFERTATVEILDCGLLALAKIGTMKESLNV</sequence>
<dbReference type="AlphaFoldDB" id="A0A267HPF3"/>
<protein>
    <submittedName>
        <fullName evidence="1">Uncharacterized protein</fullName>
    </submittedName>
</protein>
<accession>A0A267HPF3</accession>
<dbReference type="RefSeq" id="WP_095007059.1">
    <property type="nucleotide sequence ID" value="NZ_JBKVRM010000020.1"/>
</dbReference>
<evidence type="ECO:0000313" key="1">
    <source>
        <dbReference type="EMBL" id="PAB00241.1"/>
    </source>
</evidence>
<reference evidence="1 2" key="1">
    <citation type="submission" date="2015-08" db="EMBL/GenBank/DDBJ databases">
        <title>Enterococcus genome sequence.</title>
        <authorList>
            <person name="Acedo J.Z."/>
            <person name="Vederas J.C."/>
        </authorList>
    </citation>
    <scope>NUCLEOTIDE SEQUENCE [LARGE SCALE GENOMIC DNA]</scope>
    <source>
        <strain evidence="1 2">49</strain>
    </source>
</reference>
<organism evidence="1 2">
    <name type="scientific">Enterococcus canintestini</name>
    <dbReference type="NCBI Taxonomy" id="317010"/>
    <lineage>
        <taxon>Bacteria</taxon>
        <taxon>Bacillati</taxon>
        <taxon>Bacillota</taxon>
        <taxon>Bacilli</taxon>
        <taxon>Lactobacillales</taxon>
        <taxon>Enterococcaceae</taxon>
        <taxon>Enterococcus</taxon>
    </lineage>
</organism>
<dbReference type="EMBL" id="LHUG01000009">
    <property type="protein sequence ID" value="PAB00241.1"/>
    <property type="molecule type" value="Genomic_DNA"/>
</dbReference>
<keyword evidence="2" id="KW-1185">Reference proteome</keyword>
<evidence type="ECO:0000313" key="2">
    <source>
        <dbReference type="Proteomes" id="UP000216797"/>
    </source>
</evidence>
<proteinExistence type="predicted"/>
<gene>
    <name evidence="1" type="ORF">AKL21_10360</name>
</gene>
<comment type="caution">
    <text evidence="1">The sequence shown here is derived from an EMBL/GenBank/DDBJ whole genome shotgun (WGS) entry which is preliminary data.</text>
</comment>
<name>A0A267HPF3_9ENTE</name>